<reference evidence="3" key="1">
    <citation type="journal article" date="2018" name="PLoS ONE">
        <title>Genomic analysis of an Argentinean isolate of Spodoptera frugiperda granulovirus reveals that various baculoviruses code for Lef-7 proteins with three F-box domains.</title>
        <authorList>
            <person name="Ferrelli M.L."/>
            <person name="Pidre M.L."/>
            <person name="Ghiringhelli P.D."/>
            <person name="Torres S."/>
            <person name="Fabre M.L."/>
            <person name="Masson T."/>
            <person name="Cedola M.T."/>
            <person name="Sciocco-Cap A."/>
            <person name="Romanowski V."/>
        </authorList>
    </citation>
    <scope>NUCLEOTIDE SEQUENCE</scope>
    <source>
        <strain evidence="3">ARG</strain>
    </source>
</reference>
<dbReference type="PANTHER" id="PTHR47642">
    <property type="entry name" value="ATP-DEPENDENT DNA HELICASE"/>
    <property type="match status" value="1"/>
</dbReference>
<feature type="region of interest" description="Disordered" evidence="1">
    <location>
        <begin position="441"/>
        <end position="472"/>
    </location>
</feature>
<dbReference type="GO" id="GO:0000723">
    <property type="term" value="P:telomere maintenance"/>
    <property type="evidence" value="ECO:0007669"/>
    <property type="project" value="InterPro"/>
</dbReference>
<dbReference type="InterPro" id="IPR010285">
    <property type="entry name" value="DNA_helicase_pif1-like_DEAD"/>
</dbReference>
<evidence type="ECO:0000259" key="2">
    <source>
        <dbReference type="Pfam" id="PF05970"/>
    </source>
</evidence>
<dbReference type="CDD" id="cd18809">
    <property type="entry name" value="SF1_C_RecD"/>
    <property type="match status" value="1"/>
</dbReference>
<dbReference type="PANTHER" id="PTHR47642:SF6">
    <property type="entry name" value="ATP-DEPENDENT DNA HELICASE"/>
    <property type="match status" value="1"/>
</dbReference>
<dbReference type="Pfam" id="PF05970">
    <property type="entry name" value="PIF1"/>
    <property type="match status" value="1"/>
</dbReference>
<evidence type="ECO:0000256" key="1">
    <source>
        <dbReference type="SAM" id="MobiDB-lite"/>
    </source>
</evidence>
<protein>
    <submittedName>
        <fullName evidence="3">Dnahel-2</fullName>
    </submittedName>
</protein>
<dbReference type="Gene3D" id="3.40.50.300">
    <property type="entry name" value="P-loop containing nucleotide triphosphate hydrolases"/>
    <property type="match status" value="1"/>
</dbReference>
<feature type="compositionally biased region" description="Acidic residues" evidence="1">
    <location>
        <begin position="443"/>
        <end position="472"/>
    </location>
</feature>
<dbReference type="Gene3D" id="2.30.30.940">
    <property type="match status" value="1"/>
</dbReference>
<dbReference type="GO" id="GO:0006281">
    <property type="term" value="P:DNA repair"/>
    <property type="evidence" value="ECO:0007669"/>
    <property type="project" value="InterPro"/>
</dbReference>
<dbReference type="GO" id="GO:0003678">
    <property type="term" value="F:DNA helicase activity"/>
    <property type="evidence" value="ECO:0007669"/>
    <property type="project" value="InterPro"/>
</dbReference>
<dbReference type="InterPro" id="IPR051055">
    <property type="entry name" value="PIF1_helicase"/>
</dbReference>
<feature type="domain" description="DNA helicase Pif1-like DEAD-box helicase" evidence="2">
    <location>
        <begin position="26"/>
        <end position="197"/>
    </location>
</feature>
<accession>A0A346QW46</accession>
<dbReference type="InterPro" id="IPR027417">
    <property type="entry name" value="P-loop_NTPase"/>
</dbReference>
<dbReference type="SUPFAM" id="SSF52540">
    <property type="entry name" value="P-loop containing nucleoside triphosphate hydrolases"/>
    <property type="match status" value="2"/>
</dbReference>
<proteinExistence type="predicted"/>
<evidence type="ECO:0000313" key="3">
    <source>
        <dbReference type="EMBL" id="AXS01146.1"/>
    </source>
</evidence>
<organism evidence="3">
    <name type="scientific">Spodoptera frugiperda granulovirus</name>
    <dbReference type="NCBI Taxonomy" id="307454"/>
    <lineage>
        <taxon>Viruses</taxon>
        <taxon>Viruses incertae sedis</taxon>
        <taxon>Naldaviricetes</taxon>
        <taxon>Lefavirales</taxon>
        <taxon>Baculoviridae</taxon>
        <taxon>Betabaculovirus</taxon>
        <taxon>Betabaculovirus spofrugiperdae</taxon>
    </lineage>
</organism>
<dbReference type="EMBL" id="MH170055">
    <property type="protein sequence ID" value="AXS01146.1"/>
    <property type="molecule type" value="Genomic_DNA"/>
</dbReference>
<sequence>MKRATSPTTTTTTTKRICRLDVPSTLNEEQQKLFDYVTGLEEFAPIFVSGSAGTGKSALLKALKKFWTEQDKLVWVVSYTNLAARNVEGSTIHKQFGFDFQCQLRNNDRNLGAPNYLILDELSMVPAMMLDGISERLKQSTRLDMPFGGVNTIMFGDLYQLPPISNAHSVQLPPYHAKVWPSLRLYELTTNMRQSESDFIEALNLLRVGNNACLNFFDKQVVTSPISIEDQVKCTSLVATHREADLINAKCYAHVKKTQGDAVPEYLLQLNYKPESRNLHQVVYASSQEGLVFKDGLKYCVGTRVMITHNLKGVGFCNGDIGTVMSVNEKGLTVKREVDGFEDVVSMIELAFETNVYKTVKLVTGLPMCYAWAVTIHKSQGMTLKNLIVHPENIFAKGQAYVALSRVTHCEGLRLVSKIPIQCVMKMNKVEKVYKKQRKLNFTEEEDDNNNNDEDVEDYESGGDDVYDYDTE</sequence>
<name>A0A346QW46_9BBAC</name>